<feature type="compositionally biased region" description="Acidic residues" evidence="1">
    <location>
        <begin position="386"/>
        <end position="407"/>
    </location>
</feature>
<sequence length="581" mass="66266">MQLEILIRIIIAVINCLFGSTVHVQTTQEYEKEKEELLLAEESAYEEKKHLEASWLKLQKERQLLEGRAETEYSLRVKEAEAHRQQVKDFHKALSGQNFPANRRNNENKKLKEEISKLQTAREKDEATHQAERKQLQKKITQSEETTASLNNTIEKLKNEHEFEIFYKNRVIKTITRQAMVENERRQSEAKAYKEEIEDLSEELANCMNKYLALIQRVKDSQAKRVSVQVQTEPVHTTDASSGTDTVTTADVSCGSETAHTADISCGTETITFADASCGTGIATTAEVACGTEDNNITQEAPTPVSDENNAKSSTKCPLCHSSIDKDAHMKEDASHRAPSQKAELTSETSSGDSQKAAVDTTSEATSDSTSDAGHSVSDYISTDEATQEDKDEEKDPTDDYDPMDMSDGEHRETVKLIHPADEIADEDVEPFERPSPPPTLYVDVPPGTELTPLRYLSELFHLFPYGRNRLVETLEPLYEFSDFAAEGDPDDVEHIEAVREYYTSHRQELEKPEHMLKKHMEWTGHLYNSFKREMKLQNQATATYRDMAELYEQFIEENHDLIPLYEDCLLWKEKLMQRRR</sequence>
<feature type="compositionally biased region" description="Low complexity" evidence="1">
    <location>
        <begin position="357"/>
        <end position="373"/>
    </location>
</feature>
<keyword evidence="4" id="KW-1185">Reference proteome</keyword>
<dbReference type="Proteomes" id="UP000241769">
    <property type="component" value="Unassembled WGS sequence"/>
</dbReference>
<dbReference type="AlphaFoldDB" id="A0A2P6N5L2"/>
<dbReference type="EMBL" id="MDYQ01000191">
    <property type="protein sequence ID" value="PRP79241.1"/>
    <property type="molecule type" value="Genomic_DNA"/>
</dbReference>
<evidence type="ECO:0000256" key="2">
    <source>
        <dbReference type="SAM" id="SignalP"/>
    </source>
</evidence>
<feature type="region of interest" description="Disordered" evidence="1">
    <location>
        <begin position="115"/>
        <end position="143"/>
    </location>
</feature>
<proteinExistence type="predicted"/>
<accession>A0A2P6N5L2</accession>
<feature type="compositionally biased region" description="Polar residues" evidence="1">
    <location>
        <begin position="343"/>
        <end position="354"/>
    </location>
</feature>
<feature type="compositionally biased region" description="Polar residues" evidence="1">
    <location>
        <begin position="295"/>
        <end position="316"/>
    </location>
</feature>
<evidence type="ECO:0000313" key="4">
    <source>
        <dbReference type="Proteomes" id="UP000241769"/>
    </source>
</evidence>
<feature type="region of interest" description="Disordered" evidence="1">
    <location>
        <begin position="295"/>
        <end position="408"/>
    </location>
</feature>
<protein>
    <submittedName>
        <fullName evidence="3">Uncharacterized protein</fullName>
    </submittedName>
</protein>
<feature type="compositionally biased region" description="Basic and acidic residues" evidence="1">
    <location>
        <begin position="323"/>
        <end position="336"/>
    </location>
</feature>
<evidence type="ECO:0000256" key="1">
    <source>
        <dbReference type="SAM" id="MobiDB-lite"/>
    </source>
</evidence>
<reference evidence="3 4" key="1">
    <citation type="journal article" date="2018" name="Genome Biol. Evol.">
        <title>Multiple Roots of Fruiting Body Formation in Amoebozoa.</title>
        <authorList>
            <person name="Hillmann F."/>
            <person name="Forbes G."/>
            <person name="Novohradska S."/>
            <person name="Ferling I."/>
            <person name="Riege K."/>
            <person name="Groth M."/>
            <person name="Westermann M."/>
            <person name="Marz M."/>
            <person name="Spaller T."/>
            <person name="Winckler T."/>
            <person name="Schaap P."/>
            <person name="Glockner G."/>
        </authorList>
    </citation>
    <scope>NUCLEOTIDE SEQUENCE [LARGE SCALE GENOMIC DNA]</scope>
    <source>
        <strain evidence="3 4">Jena</strain>
    </source>
</reference>
<organism evidence="3 4">
    <name type="scientific">Planoprotostelium fungivorum</name>
    <dbReference type="NCBI Taxonomy" id="1890364"/>
    <lineage>
        <taxon>Eukaryota</taxon>
        <taxon>Amoebozoa</taxon>
        <taxon>Evosea</taxon>
        <taxon>Variosea</taxon>
        <taxon>Cavosteliida</taxon>
        <taxon>Cavosteliaceae</taxon>
        <taxon>Planoprotostelium</taxon>
    </lineage>
</organism>
<feature type="signal peptide" evidence="2">
    <location>
        <begin position="1"/>
        <end position="19"/>
    </location>
</feature>
<gene>
    <name evidence="3" type="ORF">PROFUN_13034</name>
</gene>
<dbReference type="InParanoid" id="A0A2P6N5L2"/>
<feature type="chain" id="PRO_5015110181" evidence="2">
    <location>
        <begin position="20"/>
        <end position="581"/>
    </location>
</feature>
<keyword evidence="2" id="KW-0732">Signal</keyword>
<feature type="compositionally biased region" description="Basic and acidic residues" evidence="1">
    <location>
        <begin position="115"/>
        <end position="135"/>
    </location>
</feature>
<name>A0A2P6N5L2_9EUKA</name>
<evidence type="ECO:0000313" key="3">
    <source>
        <dbReference type="EMBL" id="PRP79241.1"/>
    </source>
</evidence>
<comment type="caution">
    <text evidence="3">The sequence shown here is derived from an EMBL/GenBank/DDBJ whole genome shotgun (WGS) entry which is preliminary data.</text>
</comment>